<dbReference type="Gene3D" id="2.120.10.80">
    <property type="entry name" value="Kelch-type beta propeller"/>
    <property type="match status" value="2"/>
</dbReference>
<reference evidence="5 6" key="1">
    <citation type="journal article" date="2019" name="Plant Biotechnol. J.">
        <title>The red bayberry genome and genetic basis of sex determination.</title>
        <authorList>
            <person name="Jia H.M."/>
            <person name="Jia H.J."/>
            <person name="Cai Q.L."/>
            <person name="Wang Y."/>
            <person name="Zhao H.B."/>
            <person name="Yang W.F."/>
            <person name="Wang G.Y."/>
            <person name="Li Y.H."/>
            <person name="Zhan D.L."/>
            <person name="Shen Y.T."/>
            <person name="Niu Q.F."/>
            <person name="Chang L."/>
            <person name="Qiu J."/>
            <person name="Zhao L."/>
            <person name="Xie H.B."/>
            <person name="Fu W.Y."/>
            <person name="Jin J."/>
            <person name="Li X.W."/>
            <person name="Jiao Y."/>
            <person name="Zhou C.C."/>
            <person name="Tu T."/>
            <person name="Chai C.Y."/>
            <person name="Gao J.L."/>
            <person name="Fan L.J."/>
            <person name="van de Weg E."/>
            <person name="Wang J.Y."/>
            <person name="Gao Z.S."/>
        </authorList>
    </citation>
    <scope>NUCLEOTIDE SEQUENCE [LARGE SCALE GENOMIC DNA]</scope>
    <source>
        <tissue evidence="5">Leaves</tissue>
    </source>
</reference>
<feature type="region of interest" description="Disordered" evidence="4">
    <location>
        <begin position="592"/>
        <end position="615"/>
    </location>
</feature>
<organism evidence="5 6">
    <name type="scientific">Morella rubra</name>
    <name type="common">Chinese bayberry</name>
    <dbReference type="NCBI Taxonomy" id="262757"/>
    <lineage>
        <taxon>Eukaryota</taxon>
        <taxon>Viridiplantae</taxon>
        <taxon>Streptophyta</taxon>
        <taxon>Embryophyta</taxon>
        <taxon>Tracheophyta</taxon>
        <taxon>Spermatophyta</taxon>
        <taxon>Magnoliopsida</taxon>
        <taxon>eudicotyledons</taxon>
        <taxon>Gunneridae</taxon>
        <taxon>Pentapetalae</taxon>
        <taxon>rosids</taxon>
        <taxon>fabids</taxon>
        <taxon>Fagales</taxon>
        <taxon>Myricaceae</taxon>
        <taxon>Morella</taxon>
    </lineage>
</organism>
<evidence type="ECO:0000313" key="5">
    <source>
        <dbReference type="EMBL" id="KAB1214038.1"/>
    </source>
</evidence>
<sequence length="833" mass="90521">MFSFSRRRLKHGRLKVHLSESAQGTRSPIRNPKRSSTSSSECAAPATSLADELDCQCSSAAPEISNCASGNSGKWMVLSIAGDKPTARFNHAAAVIGNKMIVVGGESGNGLLDDVQVLNFDRFTWTTASSKIYLSPSSLPLKIPACKGHSLVSWGKKVLLIGGKTGPSSDRVSVWALDTETECWSLIEAKGDIPVARSGHTVVRASSVLILFGGEGPKRRKLNDLHMFDLKSFTWLPLHCTGTGPSPRSNHVAALYDDKTLYIFGGASKSKTLNDLYSLDFETMVWSRIRIRGFHPSARAGSCGVLCGTKWFIAGGGSRKKRHAETLIFDILKVEWSVAVTALPSSITTNKHKDKDFLVAFGGSKKELSNQVEVLPMEKKDSLMGQRSVPGKGAEALLFEKCSSATGLAAQLSNESSQHSVHSVVRQNLASAIEQHGSGRKSLSEFSITNQNPVAGNVSLRKQFHNEEEYNTAVKMPKGSEDDKSSLQVEVLPMEKKDSLMGQRSVPGKGAEALLFEKCSSATGLAAQLSNESSQHSVHSVVRQNLASAIEQHGSGRKSLSEFSITNQNPVAGNVSLRKQFHNEEEYNTAVKMPKGSEDDKSSLQVTDPPANQCEVGIHSNISGGKINSEEFSLGESDNAIPHIHGIENAPHENDYVVFPEIDSKAGEVSAPSGIYQFYETKIAALIRKNGILEGQLAAALASREGAERNLSCALKSKQEIEKKFVDAVKELELLKEKLSGIELAQEEANSLSNIVHSDNVRLEHDVAFLKAVLDDTQKELHSTRGVLAGERGRAFQLQPLPRVVMQVEVFHLKQRLQSMENRAPTPRKPFNV</sequence>
<dbReference type="Pfam" id="PF24681">
    <property type="entry name" value="Kelch_KLHDC2_KLHL20_DRC7"/>
    <property type="match status" value="1"/>
</dbReference>
<keyword evidence="2" id="KW-0677">Repeat</keyword>
<accession>A0A6A1VR08</accession>
<dbReference type="OrthoDB" id="10251809at2759"/>
<keyword evidence="3" id="KW-0175">Coiled coil</keyword>
<evidence type="ECO:0000256" key="3">
    <source>
        <dbReference type="SAM" id="Coils"/>
    </source>
</evidence>
<dbReference type="SUPFAM" id="SSF117281">
    <property type="entry name" value="Kelch motif"/>
    <property type="match status" value="1"/>
</dbReference>
<dbReference type="InterPro" id="IPR015915">
    <property type="entry name" value="Kelch-typ_b-propeller"/>
</dbReference>
<comment type="caution">
    <text evidence="5">The sequence shown here is derived from an EMBL/GenBank/DDBJ whole genome shotgun (WGS) entry which is preliminary data.</text>
</comment>
<dbReference type="Pfam" id="PF01344">
    <property type="entry name" value="Kelch_1"/>
    <property type="match status" value="1"/>
</dbReference>
<dbReference type="Proteomes" id="UP000516437">
    <property type="component" value="Chromosome 5"/>
</dbReference>
<protein>
    <submittedName>
        <fullName evidence="5">Acyl-CoA-binding domain-containing protein 4</fullName>
    </submittedName>
</protein>
<dbReference type="InterPro" id="IPR006652">
    <property type="entry name" value="Kelch_1"/>
</dbReference>
<evidence type="ECO:0000256" key="4">
    <source>
        <dbReference type="SAM" id="MobiDB-lite"/>
    </source>
</evidence>
<dbReference type="EMBL" id="RXIC02000023">
    <property type="protein sequence ID" value="KAB1214038.1"/>
    <property type="molecule type" value="Genomic_DNA"/>
</dbReference>
<dbReference type="PANTHER" id="PTHR46093:SF4">
    <property type="entry name" value="GALACTOSE OXIDASE_KELCH REPEAT SUPERFAMILY PROTEIN"/>
    <property type="match status" value="1"/>
</dbReference>
<feature type="region of interest" description="Disordered" evidence="4">
    <location>
        <begin position="18"/>
        <end position="42"/>
    </location>
</feature>
<evidence type="ECO:0000313" key="6">
    <source>
        <dbReference type="Proteomes" id="UP000516437"/>
    </source>
</evidence>
<keyword evidence="6" id="KW-1185">Reference proteome</keyword>
<dbReference type="AlphaFoldDB" id="A0A6A1VR08"/>
<feature type="coiled-coil region" evidence="3">
    <location>
        <begin position="704"/>
        <end position="780"/>
    </location>
</feature>
<evidence type="ECO:0000256" key="2">
    <source>
        <dbReference type="ARBA" id="ARBA00022737"/>
    </source>
</evidence>
<name>A0A6A1VR08_9ROSI</name>
<feature type="compositionally biased region" description="Polar residues" evidence="4">
    <location>
        <begin position="20"/>
        <end position="41"/>
    </location>
</feature>
<proteinExistence type="predicted"/>
<keyword evidence="1" id="KW-0880">Kelch repeat</keyword>
<dbReference type="PANTHER" id="PTHR46093">
    <property type="entry name" value="ACYL-COA-BINDING DOMAIN-CONTAINING PROTEIN 5"/>
    <property type="match status" value="1"/>
</dbReference>
<gene>
    <name evidence="5" type="ORF">CJ030_MR5G017301</name>
</gene>
<evidence type="ECO:0000256" key="1">
    <source>
        <dbReference type="ARBA" id="ARBA00022441"/>
    </source>
</evidence>